<dbReference type="EMBL" id="CADCXV010001017">
    <property type="protein sequence ID" value="CAB0040355.1"/>
    <property type="molecule type" value="Genomic_DNA"/>
</dbReference>
<dbReference type="Proteomes" id="UP000479190">
    <property type="component" value="Unassembled WGS sequence"/>
</dbReference>
<dbReference type="OrthoDB" id="10057873at2759"/>
<feature type="compositionally biased region" description="Polar residues" evidence="1">
    <location>
        <begin position="23"/>
        <end position="33"/>
    </location>
</feature>
<keyword evidence="3" id="KW-1185">Reference proteome</keyword>
<feature type="region of interest" description="Disordered" evidence="1">
    <location>
        <begin position="1"/>
        <end position="33"/>
    </location>
</feature>
<gene>
    <name evidence="2" type="ORF">TBRA_LOCUS12074</name>
</gene>
<name>A0A6H5ITN8_9HYME</name>
<proteinExistence type="predicted"/>
<accession>A0A6H5ITN8</accession>
<organism evidence="2 3">
    <name type="scientific">Trichogramma brassicae</name>
    <dbReference type="NCBI Taxonomy" id="86971"/>
    <lineage>
        <taxon>Eukaryota</taxon>
        <taxon>Metazoa</taxon>
        <taxon>Ecdysozoa</taxon>
        <taxon>Arthropoda</taxon>
        <taxon>Hexapoda</taxon>
        <taxon>Insecta</taxon>
        <taxon>Pterygota</taxon>
        <taxon>Neoptera</taxon>
        <taxon>Endopterygota</taxon>
        <taxon>Hymenoptera</taxon>
        <taxon>Apocrita</taxon>
        <taxon>Proctotrupomorpha</taxon>
        <taxon>Chalcidoidea</taxon>
        <taxon>Trichogrammatidae</taxon>
        <taxon>Trichogramma</taxon>
    </lineage>
</organism>
<reference evidence="2 3" key="1">
    <citation type="submission" date="2020-02" db="EMBL/GenBank/DDBJ databases">
        <authorList>
            <person name="Ferguson B K."/>
        </authorList>
    </citation>
    <scope>NUCLEOTIDE SEQUENCE [LARGE SCALE GENOMIC DNA]</scope>
</reference>
<dbReference type="AlphaFoldDB" id="A0A6H5ITN8"/>
<protein>
    <submittedName>
        <fullName evidence="2">Uncharacterized protein</fullName>
    </submittedName>
</protein>
<evidence type="ECO:0000256" key="1">
    <source>
        <dbReference type="SAM" id="MobiDB-lite"/>
    </source>
</evidence>
<sequence length="561" mass="62674">MTKPTSVAQMEIDETSTDHAAVPTTSEAPQQYSPEENEFLRRCHNTCYLDGKFFSVNLKKCDIKEDHVYANCKTYFKIKHGDQPLQHLTRHLVGTNLDKLYQKQISEIKENLKNISVACTTADIWTGKTRHFLGVTVHWPAVDQQPSLRSGRKCRRALPCNHSEFGYVFVRFNSTSKPCEKHELLFARPRLGVRYQGLRNASVTCKNTLQVYCSLIDIKIKWKLRRPVGGRVAKAIAMAFFVARRFAETGPLKTRKKEIEPKLRLAPTIVLAALIESSTDETCSPHSLTMVAFTRVIIIIRTPKITSFHVHRVHALCNIINVQHICFAIITLQFNVSVGNKMYCIFTRNQKYAYSQTIQTPFSKNATVQKSIKNVFVPDVMVCRVSNASSNANYESSCCGTKSHLKRRNIFTYFSSNGYVREQESRAANSAGDGCQCESCGRTTISLDMAIREPTHANGPAASASALSALFLAVPLSLGIAEASPDSTMLICLGSARLDPDPGEQSAAAPTTKEAVQRDVLSNEPLLAVHCSLLYRWSSCLLAQRSTLLLLFFFLFHCSSL</sequence>
<evidence type="ECO:0000313" key="2">
    <source>
        <dbReference type="EMBL" id="CAB0040355.1"/>
    </source>
</evidence>
<evidence type="ECO:0000313" key="3">
    <source>
        <dbReference type="Proteomes" id="UP000479190"/>
    </source>
</evidence>